<dbReference type="OrthoDB" id="9904749at2"/>
<comment type="caution">
    <text evidence="1">The sequence shown here is derived from an EMBL/GenBank/DDBJ whole genome shotgun (WGS) entry which is preliminary data.</text>
</comment>
<accession>N8YF81</accession>
<evidence type="ECO:0000313" key="1">
    <source>
        <dbReference type="EMBL" id="ENV35462.1"/>
    </source>
</evidence>
<dbReference type="AlphaFoldDB" id="N8YF81"/>
<dbReference type="PATRIC" id="fig|1120926.3.peg.282"/>
<dbReference type="Proteomes" id="UP000013117">
    <property type="component" value="Unassembled WGS sequence"/>
</dbReference>
<dbReference type="HOGENOM" id="CLU_2534953_0_0_6"/>
<reference evidence="1 2" key="1">
    <citation type="submission" date="2013-02" db="EMBL/GenBank/DDBJ databases">
        <title>The Genome Sequence of Acinetobacter gerneri CIP 107464.</title>
        <authorList>
            <consortium name="The Broad Institute Genome Sequencing Platform"/>
            <consortium name="The Broad Institute Genome Sequencing Center for Infectious Disease"/>
            <person name="Cerqueira G."/>
            <person name="Feldgarden M."/>
            <person name="Courvalin P."/>
            <person name="Perichon B."/>
            <person name="Grillot-Courvalin C."/>
            <person name="Clermont D."/>
            <person name="Rocha E."/>
            <person name="Yoon E.-J."/>
            <person name="Nemec A."/>
            <person name="Walker B."/>
            <person name="Young S.K."/>
            <person name="Zeng Q."/>
            <person name="Gargeya S."/>
            <person name="Fitzgerald M."/>
            <person name="Haas B."/>
            <person name="Abouelleil A."/>
            <person name="Alvarado L."/>
            <person name="Arachchi H.M."/>
            <person name="Berlin A.M."/>
            <person name="Chapman S.B."/>
            <person name="Dewar J."/>
            <person name="Goldberg J."/>
            <person name="Griggs A."/>
            <person name="Gujja S."/>
            <person name="Hansen M."/>
            <person name="Howarth C."/>
            <person name="Imamovic A."/>
            <person name="Larimer J."/>
            <person name="McCowan C."/>
            <person name="Murphy C."/>
            <person name="Neiman D."/>
            <person name="Pearson M."/>
            <person name="Priest M."/>
            <person name="Roberts A."/>
            <person name="Saif S."/>
            <person name="Shea T."/>
            <person name="Sisk P."/>
            <person name="Sykes S."/>
            <person name="Wortman J."/>
            <person name="Nusbaum C."/>
            <person name="Birren B."/>
        </authorList>
    </citation>
    <scope>NUCLEOTIDE SEQUENCE [LARGE SCALE GENOMIC DNA]</scope>
    <source>
        <strain evidence="1 2">CIP 107464</strain>
    </source>
</reference>
<gene>
    <name evidence="1" type="ORF">F960_00307</name>
</gene>
<dbReference type="GeneID" id="84207743"/>
<evidence type="ECO:0000313" key="2">
    <source>
        <dbReference type="Proteomes" id="UP000013117"/>
    </source>
</evidence>
<sequence length="83" mass="9355">MQLDDLKQKILTIANKEYPGVALIEFEDNKIVSLSEYDIEDVIKALTELQDNAFLINAIRIGTDQTVSFGHLEITAKGRSFLK</sequence>
<dbReference type="RefSeq" id="WP_004845808.1">
    <property type="nucleotide sequence ID" value="NZ_ASYY01000062.1"/>
</dbReference>
<proteinExistence type="predicted"/>
<name>N8YF81_9GAMM</name>
<dbReference type="EMBL" id="APPN01000026">
    <property type="protein sequence ID" value="ENV35462.1"/>
    <property type="molecule type" value="Genomic_DNA"/>
</dbReference>
<protein>
    <submittedName>
        <fullName evidence="1">Uncharacterized protein</fullName>
    </submittedName>
</protein>
<keyword evidence="2" id="KW-1185">Reference proteome</keyword>
<organism evidence="1 2">
    <name type="scientific">Acinetobacter gerneri DSM 14967 = CIP 107464 = MTCC 9824</name>
    <dbReference type="NCBI Taxonomy" id="1120926"/>
    <lineage>
        <taxon>Bacteria</taxon>
        <taxon>Pseudomonadati</taxon>
        <taxon>Pseudomonadota</taxon>
        <taxon>Gammaproteobacteria</taxon>
        <taxon>Moraxellales</taxon>
        <taxon>Moraxellaceae</taxon>
        <taxon>Acinetobacter</taxon>
    </lineage>
</organism>